<dbReference type="PRINTS" id="PR00469">
    <property type="entry name" value="PNDRDTASEII"/>
</dbReference>
<name>A0ABR4D459_9PEZI</name>
<gene>
    <name evidence="3" type="ORF">VTJ83DRAFT_6192</name>
</gene>
<feature type="signal peptide" evidence="1">
    <location>
        <begin position="1"/>
        <end position="17"/>
    </location>
</feature>
<dbReference type="RefSeq" id="XP_070863819.1">
    <property type="nucleotide sequence ID" value="XM_071012876.1"/>
</dbReference>
<feature type="domain" description="FAD/NAD(P)-binding" evidence="2">
    <location>
        <begin position="54"/>
        <end position="351"/>
    </location>
</feature>
<dbReference type="PANTHER" id="PTHR43735">
    <property type="entry name" value="APOPTOSIS-INDUCING FACTOR 1"/>
    <property type="match status" value="1"/>
</dbReference>
<dbReference type="SUPFAM" id="SSF51905">
    <property type="entry name" value="FAD/NAD(P)-binding domain"/>
    <property type="match status" value="1"/>
</dbReference>
<evidence type="ECO:0000256" key="1">
    <source>
        <dbReference type="SAM" id="SignalP"/>
    </source>
</evidence>
<feature type="chain" id="PRO_5046663326" description="FAD/NAD(P)-binding domain-containing protein" evidence="1">
    <location>
        <begin position="18"/>
        <end position="430"/>
    </location>
</feature>
<dbReference type="PRINTS" id="PR00368">
    <property type="entry name" value="FADPNR"/>
</dbReference>
<protein>
    <recommendedName>
        <fullName evidence="2">FAD/NAD(P)-binding domain-containing protein</fullName>
    </recommendedName>
</protein>
<dbReference type="PANTHER" id="PTHR43735:SF5">
    <property type="entry name" value="FAD_NAD(P)-BINDING DOMAIN-CONTAINING PROTEIN"/>
    <property type="match status" value="1"/>
</dbReference>
<dbReference type="Pfam" id="PF07992">
    <property type="entry name" value="Pyr_redox_2"/>
    <property type="match status" value="1"/>
</dbReference>
<dbReference type="InterPro" id="IPR023753">
    <property type="entry name" value="FAD/NAD-binding_dom"/>
</dbReference>
<keyword evidence="1" id="KW-0732">Signal</keyword>
<accession>A0ABR4D459</accession>
<reference evidence="3 4" key="1">
    <citation type="journal article" date="2024" name="Commun. Biol.">
        <title>Comparative genomic analysis of thermophilic fungi reveals convergent evolutionary adaptations and gene losses.</title>
        <authorList>
            <person name="Steindorff A.S."/>
            <person name="Aguilar-Pontes M.V."/>
            <person name="Robinson A.J."/>
            <person name="Andreopoulos B."/>
            <person name="LaButti K."/>
            <person name="Kuo A."/>
            <person name="Mondo S."/>
            <person name="Riley R."/>
            <person name="Otillar R."/>
            <person name="Haridas S."/>
            <person name="Lipzen A."/>
            <person name="Grimwood J."/>
            <person name="Schmutz J."/>
            <person name="Clum A."/>
            <person name="Reid I.D."/>
            <person name="Moisan M.C."/>
            <person name="Butler G."/>
            <person name="Nguyen T.T.M."/>
            <person name="Dewar K."/>
            <person name="Conant G."/>
            <person name="Drula E."/>
            <person name="Henrissat B."/>
            <person name="Hansel C."/>
            <person name="Singer S."/>
            <person name="Hutchinson M.I."/>
            <person name="de Vries R.P."/>
            <person name="Natvig D.O."/>
            <person name="Powell A.J."/>
            <person name="Tsang A."/>
            <person name="Grigoriev I.V."/>
        </authorList>
    </citation>
    <scope>NUCLEOTIDE SEQUENCE [LARGE SCALE GENOMIC DNA]</scope>
    <source>
        <strain evidence="3 4">ATCC 22073</strain>
    </source>
</reference>
<keyword evidence="4" id="KW-1185">Reference proteome</keyword>
<dbReference type="GeneID" id="98127520"/>
<evidence type="ECO:0000313" key="3">
    <source>
        <dbReference type="EMBL" id="KAL2265092.1"/>
    </source>
</evidence>
<dbReference type="InterPro" id="IPR036188">
    <property type="entry name" value="FAD/NAD-bd_sf"/>
</dbReference>
<comment type="caution">
    <text evidence="3">The sequence shown here is derived from an EMBL/GenBank/DDBJ whole genome shotgun (WGS) entry which is preliminary data.</text>
</comment>
<dbReference type="EMBL" id="JAZGUE010000006">
    <property type="protein sequence ID" value="KAL2265092.1"/>
    <property type="molecule type" value="Genomic_DNA"/>
</dbReference>
<proteinExistence type="predicted"/>
<organism evidence="3 4">
    <name type="scientific">Remersonia thermophila</name>
    <dbReference type="NCBI Taxonomy" id="72144"/>
    <lineage>
        <taxon>Eukaryota</taxon>
        <taxon>Fungi</taxon>
        <taxon>Dikarya</taxon>
        <taxon>Ascomycota</taxon>
        <taxon>Pezizomycotina</taxon>
        <taxon>Sordariomycetes</taxon>
        <taxon>Sordariomycetidae</taxon>
        <taxon>Sordariales</taxon>
        <taxon>Sordariales incertae sedis</taxon>
        <taxon>Remersonia</taxon>
    </lineage>
</organism>
<evidence type="ECO:0000313" key="4">
    <source>
        <dbReference type="Proteomes" id="UP001600064"/>
    </source>
</evidence>
<evidence type="ECO:0000259" key="2">
    <source>
        <dbReference type="Pfam" id="PF07992"/>
    </source>
</evidence>
<dbReference type="Proteomes" id="UP001600064">
    <property type="component" value="Unassembled WGS sequence"/>
</dbReference>
<dbReference type="Gene3D" id="3.50.50.100">
    <property type="match status" value="1"/>
</dbReference>
<sequence>MVLEIAGKASLLARVLAHVLRVVCSSLRRTWSTRWFSLTAGRPNGPIPPSEVKNVVVVGASFAGYFAAGILARTLPKDGRYRLIVIEPNSHFNLTWVMPRYCVMEGEEHKAFIPYTPAFFSQCPKGMVRWVRDRAARVTRDAVVLKSGQEIPFEYLLITTGSAMAHDLSVRVSADKANGIERLRSTQARIREATRLVVAGGGAAGVELAADAKSHHPDKSVTLVHSRQALMHRFGPGLQKRALEALQKLGVDVVLGEKVQAESADGKLITLSSGRQLECDCLIYCTGQIPSSSLVAEIAPQILTPSGRIRVKPTLQIDDDSLPTVFACGDVADINVSNPNAKTSSRQAEVAADNIIQLVRGKEPKHTYEPAWQDEIISLSLGVGQSITGVWDGRTELLLEKNMSPMCEKAWKALGCQPFEDTGVYSYNSL</sequence>